<proteinExistence type="predicted"/>
<organism evidence="2 3">
    <name type="scientific">Tilletia caries</name>
    <name type="common">wheat bunt fungus</name>
    <dbReference type="NCBI Taxonomy" id="13290"/>
    <lineage>
        <taxon>Eukaryota</taxon>
        <taxon>Fungi</taxon>
        <taxon>Dikarya</taxon>
        <taxon>Basidiomycota</taxon>
        <taxon>Ustilaginomycotina</taxon>
        <taxon>Exobasidiomycetes</taxon>
        <taxon>Tilletiales</taxon>
        <taxon>Tilletiaceae</taxon>
        <taxon>Tilletia</taxon>
    </lineage>
</organism>
<feature type="region of interest" description="Disordered" evidence="1">
    <location>
        <begin position="839"/>
        <end position="899"/>
    </location>
</feature>
<protein>
    <submittedName>
        <fullName evidence="2">Uncharacterized protein</fullName>
    </submittedName>
</protein>
<dbReference type="EMBL" id="LWDD02000896">
    <property type="protein sequence ID" value="KAE8255664.1"/>
    <property type="molecule type" value="Genomic_DNA"/>
</dbReference>
<accession>A0A177VI50</accession>
<gene>
    <name evidence="2" type="ORF">A4X03_0g5527</name>
</gene>
<reference evidence="2" key="2">
    <citation type="journal article" date="2019" name="IMA Fungus">
        <title>Genome sequencing and comparison of five Tilletia species to identify candidate genes for the detection of regulated species infecting wheat.</title>
        <authorList>
            <person name="Nguyen H.D.T."/>
            <person name="Sultana T."/>
            <person name="Kesanakurti P."/>
            <person name="Hambleton S."/>
        </authorList>
    </citation>
    <scope>NUCLEOTIDE SEQUENCE</scope>
    <source>
        <strain evidence="2">DAOMC 238032</strain>
    </source>
</reference>
<evidence type="ECO:0000313" key="2">
    <source>
        <dbReference type="EMBL" id="KAE8255664.1"/>
    </source>
</evidence>
<feature type="compositionally biased region" description="Basic and acidic residues" evidence="1">
    <location>
        <begin position="880"/>
        <end position="899"/>
    </location>
</feature>
<dbReference type="PANTHER" id="PTHR31912">
    <property type="entry name" value="IP13529P"/>
    <property type="match status" value="1"/>
</dbReference>
<feature type="compositionally biased region" description="Basic and acidic residues" evidence="1">
    <location>
        <begin position="839"/>
        <end position="860"/>
    </location>
</feature>
<dbReference type="AlphaFoldDB" id="A0A177VI50"/>
<reference evidence="2" key="1">
    <citation type="submission" date="2016-04" db="EMBL/GenBank/DDBJ databases">
        <authorList>
            <person name="Nguyen H.D."/>
            <person name="Kesanakurti P."/>
            <person name="Cullis J."/>
            <person name="Levesque C.A."/>
            <person name="Hambleton S."/>
        </authorList>
    </citation>
    <scope>NUCLEOTIDE SEQUENCE</scope>
    <source>
        <strain evidence="2">DAOMC 238032</strain>
    </source>
</reference>
<dbReference type="Proteomes" id="UP000077671">
    <property type="component" value="Unassembled WGS sequence"/>
</dbReference>
<evidence type="ECO:0000313" key="3">
    <source>
        <dbReference type="Proteomes" id="UP000077671"/>
    </source>
</evidence>
<comment type="caution">
    <text evidence="2">The sequence shown here is derived from an EMBL/GenBank/DDBJ whole genome shotgun (WGS) entry which is preliminary data.</text>
</comment>
<name>A0A177VI50_9BASI</name>
<sequence length="899" mass="101363">MKRVRAEVCPPLHKHTTSDGKIFFSSSIRDKLTQDFSNPLIRRQMTLLPSRKSLVREVYEANEMAFQTDTRKTPPCYRSDGMIFTDEVVRIADGRLLRPFTFFTDEQGRERGEGWAVITRGDHFEVHMGNARFVFDPEEVDVRELRELHKINVFDQNGNQLPNFNPLRVKAAGRIVYQVPVIVFEDETSGSTTKRWNEHVAIYFSNASLPRSELDKRANVKLLSVSTKVDAHALMDVVVDELIRSHKEPFPVYDCYLQEEVLVRPLLVFCVADNPMAAMLSASIGMSGLYACRVCKAGGPRKAMREVTGFAQFLQQGVPKHGADIIEENRRQIRVAAKGIATTLSKRQTKTGIKDVVTTRFCTELLGLSKTKSERHKDVEVKARRKEVFEGKWYSPLLRLYEPIGFDVCAATPVEILHTFQLGVVKYLWKYTTDHIGGTAKNTRERDFVARLQAVPLTGIANARNLPGKWLVDNAGGLIGKDLKKIVQVASIAFYPLMKDDTMSLELWVAWSALGVLGRLLFAEEITREELVQYKNDLKAALLVFYAAAAVVIPTKMTSKPKFHILLHVIDNIEAYGPAKGFSAERYESFNAAVRDASIKSNRSAPSKDILQRTMDQETIRHLACGGSWSRDGVVCKPDPDLFSMMPPKLRQLYGLEASDSDPPSSLSHIITESGDRIRPGEFSTVWYDREAGTGDVVRLERIFRLEDKPDNEVQVEVTLMKWNRDVQGLLPIILKEGEREIRSINGFDRLLNVAHDCHHHKCQVKSEARSVRMEREETQHKVAGVVHEEDGQQQYLLNHCLFRSALQLADMYPRLAEPPTEQNIAELAVELITGESAEHALDDDGEGERAAPGRSEPVRRATASDIDGDSDLWTESSDDEHPGDSRGDESDIDVEDHL</sequence>
<evidence type="ECO:0000256" key="1">
    <source>
        <dbReference type="SAM" id="MobiDB-lite"/>
    </source>
</evidence>
<feature type="compositionally biased region" description="Acidic residues" evidence="1">
    <location>
        <begin position="867"/>
        <end position="879"/>
    </location>
</feature>
<dbReference type="PANTHER" id="PTHR31912:SF34">
    <property type="entry name" value="NOTOCHORD-RELATED PROTEIN"/>
    <property type="match status" value="1"/>
</dbReference>